<dbReference type="InterPro" id="IPR003594">
    <property type="entry name" value="HATPase_dom"/>
</dbReference>
<dbReference type="eggNOG" id="COG2208">
    <property type="taxonomic scope" value="Bacteria"/>
</dbReference>
<dbReference type="AlphaFoldDB" id="E4TEH4"/>
<keyword evidence="4" id="KW-1185">Reference proteome</keyword>
<organism evidence="3 4">
    <name type="scientific">Calditerrivibrio nitroreducens (strain DSM 19672 / NBRC 101217 / Yu37-1)</name>
    <dbReference type="NCBI Taxonomy" id="768670"/>
    <lineage>
        <taxon>Bacteria</taxon>
        <taxon>Pseudomonadati</taxon>
        <taxon>Deferribacterota</taxon>
        <taxon>Deferribacteres</taxon>
        <taxon>Deferribacterales</taxon>
        <taxon>Calditerrivibrionaceae</taxon>
    </lineage>
</organism>
<dbReference type="InterPro" id="IPR011006">
    <property type="entry name" value="CheY-like_superfamily"/>
</dbReference>
<sequence length="555" mass="64326">MSELKSFLKNLDILIVDDDKVSTLVLKKYLEGVFNSIHHAENGKLGLIAFLQKKFDIIVTDVYMPEMDGIEMIKKIRQVDLEIPIVVITSSDDINDMKELLNLGIGRFIQKPITKSMLINALLDASSRIVLKQRLIKEKEMEIELLKYRDRYHTDQQTMAYKKEINLLKNDLEKKKLSFSGYDFVFNSFYKPMEILCGDAFIYRYLGDGKILGVILDTMGKGLSASVTSVLSVAFMNHAVDKSLENKDFDFITTLNSFLTYVKKVLLEEEMLSASFFLMDLNLLKCEYAHCGMPSILLKDDKNNIYELESNNPPINKFTPFISTLCIDLKDVDSMFIATDGLVESFTKDGEVYLTSIANDFKKSLFYNNFENKFVDSILSFSDDVTIFYFKRIKLEKLWEINKELNTDMDDINEFLNEMDAFLRKKHVKDEALSKINISLYEFLMNAYEHGNLGIDVDKKHKLIGDNLLENYCRELEKKCDKKIFLKYGIYYINGEEFFGATIRDEGEGFNINMTNRALENIEYYCGRGIVLSNTFVDALYYNMKGNEVTFYVRW</sequence>
<dbReference type="Gene3D" id="3.60.40.10">
    <property type="entry name" value="PPM-type phosphatase domain"/>
    <property type="match status" value="1"/>
</dbReference>
<dbReference type="OrthoDB" id="9771123at2"/>
<dbReference type="eggNOG" id="COG2172">
    <property type="taxonomic scope" value="Bacteria"/>
</dbReference>
<protein>
    <submittedName>
        <fullName evidence="3">Response regulator receiver modulated protein serine/threonine phosphatase</fullName>
    </submittedName>
</protein>
<dbReference type="CDD" id="cd17546">
    <property type="entry name" value="REC_hyHK_CKI1_RcsC-like"/>
    <property type="match status" value="1"/>
</dbReference>
<dbReference type="InterPro" id="IPR001789">
    <property type="entry name" value="Sig_transdc_resp-reg_receiver"/>
</dbReference>
<dbReference type="PROSITE" id="PS50110">
    <property type="entry name" value="RESPONSE_REGULATORY"/>
    <property type="match status" value="1"/>
</dbReference>
<reference evidence="3 4" key="2">
    <citation type="journal article" date="2011" name="Stand. Genomic Sci.">
        <title>Complete genome sequence of Calditerrivibrio nitroreducens type strain (Yu37-1).</title>
        <authorList>
            <person name="Pitluck S."/>
            <person name="Sikorski J."/>
            <person name="Zeytun A."/>
            <person name="Lapidus A."/>
            <person name="Nolan M."/>
            <person name="Lucas S."/>
            <person name="Hammon N."/>
            <person name="Deshpande S."/>
            <person name="Cheng J.F."/>
            <person name="Tapia R."/>
            <person name="Han C."/>
            <person name="Goodwin L."/>
            <person name="Liolios K."/>
            <person name="Pagani I."/>
            <person name="Ivanova N."/>
            <person name="Mavromatis K."/>
            <person name="Pati A."/>
            <person name="Chen A."/>
            <person name="Palaniappan K."/>
            <person name="Hauser L."/>
            <person name="Chang Y.J."/>
            <person name="Jeffries C.D."/>
            <person name="Detter J.C."/>
            <person name="Brambilla E."/>
            <person name="Djao O.D."/>
            <person name="Rohde M."/>
            <person name="Spring S."/>
            <person name="Goker M."/>
            <person name="Woyke T."/>
            <person name="Bristow J."/>
            <person name="Eisen J.A."/>
            <person name="Markowitz V."/>
            <person name="Hugenholtz P."/>
            <person name="Kyrpides N.C."/>
            <person name="Klenk H.P."/>
            <person name="Land M."/>
        </authorList>
    </citation>
    <scope>NUCLEOTIDE SEQUENCE [LARGE SCALE GENOMIC DNA]</scope>
    <source>
        <strain evidence="4">DSM 19672 / NBRC 101217 / Yu37-1</strain>
    </source>
</reference>
<dbReference type="Pfam" id="PF07228">
    <property type="entry name" value="SpoIIE"/>
    <property type="match status" value="1"/>
</dbReference>
<dbReference type="InterPro" id="IPR052048">
    <property type="entry name" value="ST_Response_Regulator"/>
</dbReference>
<dbReference type="KEGG" id="cni:Calni_0387"/>
<dbReference type="Gene3D" id="3.40.50.2300">
    <property type="match status" value="1"/>
</dbReference>
<accession>E4TEH4</accession>
<dbReference type="Pfam" id="PF13581">
    <property type="entry name" value="HATPase_c_2"/>
    <property type="match status" value="1"/>
</dbReference>
<proteinExistence type="predicted"/>
<feature type="domain" description="Response regulatory" evidence="2">
    <location>
        <begin position="12"/>
        <end position="126"/>
    </location>
</feature>
<evidence type="ECO:0000313" key="3">
    <source>
        <dbReference type="EMBL" id="ADR18300.1"/>
    </source>
</evidence>
<dbReference type="PANTHER" id="PTHR43228:SF1">
    <property type="entry name" value="TWO-COMPONENT RESPONSE REGULATOR ARR22"/>
    <property type="match status" value="1"/>
</dbReference>
<dbReference type="PANTHER" id="PTHR43228">
    <property type="entry name" value="TWO-COMPONENT RESPONSE REGULATOR"/>
    <property type="match status" value="1"/>
</dbReference>
<evidence type="ECO:0000313" key="4">
    <source>
        <dbReference type="Proteomes" id="UP000007039"/>
    </source>
</evidence>
<dbReference type="InterPro" id="IPR036457">
    <property type="entry name" value="PPM-type-like_dom_sf"/>
</dbReference>
<feature type="modified residue" description="4-aspartylphosphate" evidence="1">
    <location>
        <position position="61"/>
    </location>
</feature>
<keyword evidence="1" id="KW-0597">Phosphoprotein</keyword>
<evidence type="ECO:0000256" key="1">
    <source>
        <dbReference type="PROSITE-ProRule" id="PRU00169"/>
    </source>
</evidence>
<dbReference type="eggNOG" id="COG0745">
    <property type="taxonomic scope" value="Bacteria"/>
</dbReference>
<evidence type="ECO:0000259" key="2">
    <source>
        <dbReference type="PROSITE" id="PS50110"/>
    </source>
</evidence>
<dbReference type="SMART" id="SM00331">
    <property type="entry name" value="PP2C_SIG"/>
    <property type="match status" value="1"/>
</dbReference>
<dbReference type="Pfam" id="PF00072">
    <property type="entry name" value="Response_reg"/>
    <property type="match status" value="1"/>
</dbReference>
<dbReference type="InterPro" id="IPR036890">
    <property type="entry name" value="HATPase_C_sf"/>
</dbReference>
<dbReference type="EMBL" id="CP002347">
    <property type="protein sequence ID" value="ADR18300.1"/>
    <property type="molecule type" value="Genomic_DNA"/>
</dbReference>
<dbReference type="SUPFAM" id="SSF52172">
    <property type="entry name" value="CheY-like"/>
    <property type="match status" value="1"/>
</dbReference>
<dbReference type="Gene3D" id="3.30.565.10">
    <property type="entry name" value="Histidine kinase-like ATPase, C-terminal domain"/>
    <property type="match status" value="1"/>
</dbReference>
<name>E4TEH4_CALNY</name>
<dbReference type="SMART" id="SM00448">
    <property type="entry name" value="REC"/>
    <property type="match status" value="1"/>
</dbReference>
<dbReference type="GO" id="GO:0000160">
    <property type="term" value="P:phosphorelay signal transduction system"/>
    <property type="evidence" value="ECO:0007669"/>
    <property type="project" value="InterPro"/>
</dbReference>
<gene>
    <name evidence="3" type="ordered locus">Calni_0387</name>
</gene>
<dbReference type="Proteomes" id="UP000007039">
    <property type="component" value="Chromosome"/>
</dbReference>
<dbReference type="RefSeq" id="WP_013450516.1">
    <property type="nucleotide sequence ID" value="NC_014758.1"/>
</dbReference>
<reference key="1">
    <citation type="submission" date="2010-11" db="EMBL/GenBank/DDBJ databases">
        <title>The complete genome of chromosome of Calditerrivibrio nitroreducens DSM 19672.</title>
        <authorList>
            <consortium name="US DOE Joint Genome Institute (JGI-PGF)"/>
            <person name="Lucas S."/>
            <person name="Copeland A."/>
            <person name="Lapidus A."/>
            <person name="Bruce D."/>
            <person name="Goodwin L."/>
            <person name="Pitluck S."/>
            <person name="Kyrpides N."/>
            <person name="Mavromatis K."/>
            <person name="Ivanova N."/>
            <person name="Mikhailova N."/>
            <person name="Zeytun A."/>
            <person name="Brettin T."/>
            <person name="Detter J.C."/>
            <person name="Tapia R."/>
            <person name="Han C."/>
            <person name="Land M."/>
            <person name="Hauser L."/>
            <person name="Markowitz V."/>
            <person name="Cheng J.-F."/>
            <person name="Hugenholtz P."/>
            <person name="Woyke T."/>
            <person name="Wu D."/>
            <person name="Spring S."/>
            <person name="Schroeder M."/>
            <person name="Brambilla E."/>
            <person name="Klenk H.-P."/>
            <person name="Eisen J.A."/>
        </authorList>
    </citation>
    <scope>NUCLEOTIDE SEQUENCE [LARGE SCALE GENOMIC DNA]</scope>
    <source>
        <strain>DSM 19672</strain>
    </source>
</reference>
<dbReference type="InterPro" id="IPR001932">
    <property type="entry name" value="PPM-type_phosphatase-like_dom"/>
</dbReference>
<dbReference type="HOGENOM" id="CLU_035233_0_0_0"/>
<dbReference type="STRING" id="768670.Calni_0387"/>